<gene>
    <name evidence="2" type="ORF">TSPGSL018_18169</name>
</gene>
<feature type="region of interest" description="Disordered" evidence="1">
    <location>
        <begin position="386"/>
        <end position="431"/>
    </location>
</feature>
<evidence type="ECO:0000256" key="1">
    <source>
        <dbReference type="SAM" id="MobiDB-lite"/>
    </source>
</evidence>
<feature type="region of interest" description="Disordered" evidence="1">
    <location>
        <begin position="96"/>
        <end position="127"/>
    </location>
</feature>
<feature type="region of interest" description="Disordered" evidence="1">
    <location>
        <begin position="214"/>
        <end position="241"/>
    </location>
</feature>
<feature type="region of interest" description="Disordered" evidence="1">
    <location>
        <begin position="159"/>
        <end position="196"/>
    </location>
</feature>
<organism evidence="2">
    <name type="scientific">Tetraselmis sp. GSL018</name>
    <dbReference type="NCBI Taxonomy" id="582737"/>
    <lineage>
        <taxon>Eukaryota</taxon>
        <taxon>Viridiplantae</taxon>
        <taxon>Chlorophyta</taxon>
        <taxon>core chlorophytes</taxon>
        <taxon>Chlorodendrophyceae</taxon>
        <taxon>Chlorodendrales</taxon>
        <taxon>Chlorodendraceae</taxon>
        <taxon>Tetraselmis</taxon>
    </lineage>
</organism>
<feature type="compositionally biased region" description="Polar residues" evidence="1">
    <location>
        <begin position="187"/>
        <end position="196"/>
    </location>
</feature>
<feature type="compositionally biased region" description="Basic and acidic residues" evidence="1">
    <location>
        <begin position="419"/>
        <end position="429"/>
    </location>
</feature>
<name>A0A061S2W8_9CHLO</name>
<dbReference type="EMBL" id="GBEZ01008281">
    <property type="protein sequence ID" value="JAC77250.1"/>
    <property type="molecule type" value="Transcribed_RNA"/>
</dbReference>
<dbReference type="AlphaFoldDB" id="A0A061S2W8"/>
<reference evidence="2" key="1">
    <citation type="submission" date="2014-05" db="EMBL/GenBank/DDBJ databases">
        <title>The transcriptome of the halophilic microalga Tetraselmis sp. GSL018 isolated from the Great Salt Lake, Utah.</title>
        <authorList>
            <person name="Jinkerson R.E."/>
            <person name="D'Adamo S."/>
            <person name="Posewitz M.C."/>
        </authorList>
    </citation>
    <scope>NUCLEOTIDE SEQUENCE</scope>
    <source>
        <strain evidence="2">GSL018</strain>
    </source>
</reference>
<accession>A0A061S2W8</accession>
<feature type="compositionally biased region" description="Basic and acidic residues" evidence="1">
    <location>
        <begin position="390"/>
        <end position="408"/>
    </location>
</feature>
<evidence type="ECO:0000313" key="2">
    <source>
        <dbReference type="EMBL" id="JAC77250.1"/>
    </source>
</evidence>
<sequence>MHEQVAGRADVLRVVGAEHLATARLEPERPQVEQLPVACQVPLSKDRAVVHLRLCLSQVEEGQLPIVVDPDLLPLHIGQEGKRQLDKLQVVEHAQVPSEGSQLRQHDPPEAFVPRDPHVPKDAPQVRHCHDREVATVALELQRGGLSDDGQLETRNHLVPLQPDRTPHNPELRDKDGDVPGSGRQPRLQQEVSSPQLLKLRHLHVNVVLEPRQDQVSPYPVQGRELDPGSAAEGDPAEDDGAVDLAEPVQAEGRPSKPRGIALLEQERRVAEVVVVLQPIHCCTCAGVIGADTDDGRPVPDADPLSFKAEQARRPVDPVLKLLHAPLVYQELLVGADIGVGVLVDEDAALPVDKLEQRRDRKLLRENQARGPVLDLHEDRVAANVPPLYREPDTPHDGFRCEDAEGVKDVPPGHGSGLLHRELDDDSPKGRHRRVVVRDVPIGGVEELHVVADGAKHDAGRHGLRGPLPGAHDVVAAGAEHPRPLRLSGRHGDVDALKVEAQLRDPLHDRGALVDAVDDEHLRTRRRRIQEHLIPEASVIAAVDPPAPDLGFPSIRVDDLCRALPLLKHVFYPSLERPC</sequence>
<proteinExistence type="predicted"/>
<protein>
    <submittedName>
        <fullName evidence="2">Uncharacterized protein</fullName>
    </submittedName>
</protein>
<feature type="compositionally biased region" description="Basic and acidic residues" evidence="1">
    <location>
        <begin position="165"/>
        <end position="178"/>
    </location>
</feature>
<feature type="compositionally biased region" description="Basic and acidic residues" evidence="1">
    <location>
        <begin position="104"/>
        <end position="127"/>
    </location>
</feature>